<proteinExistence type="predicted"/>
<feature type="region of interest" description="Disordered" evidence="1">
    <location>
        <begin position="82"/>
        <end position="115"/>
    </location>
</feature>
<feature type="compositionally biased region" description="Basic and acidic residues" evidence="1">
    <location>
        <begin position="90"/>
        <end position="112"/>
    </location>
</feature>
<accession>A0A4C1VRB3</accession>
<gene>
    <name evidence="2" type="ORF">EVAR_86501_1</name>
</gene>
<evidence type="ECO:0000313" key="3">
    <source>
        <dbReference type="Proteomes" id="UP000299102"/>
    </source>
</evidence>
<reference evidence="2 3" key="1">
    <citation type="journal article" date="2019" name="Commun. Biol.">
        <title>The bagworm genome reveals a unique fibroin gene that provides high tensile strength.</title>
        <authorList>
            <person name="Kono N."/>
            <person name="Nakamura H."/>
            <person name="Ohtoshi R."/>
            <person name="Tomita M."/>
            <person name="Numata K."/>
            <person name="Arakawa K."/>
        </authorList>
    </citation>
    <scope>NUCLEOTIDE SEQUENCE [LARGE SCALE GENOMIC DNA]</scope>
</reference>
<sequence length="139" mass="15646">MIPGTRLLRPRFDVGNAAVECHLELSENEPGYLVTSPDCNSIIQLWSVTCPGTASAVRQLNIAIAANGQQLSDLKRPARALATSSVQFQRKREREEKYTKVENRREKERNEWGRSSAESFVTFKLEGADFNPNHGRSDQ</sequence>
<keyword evidence="3" id="KW-1185">Reference proteome</keyword>
<dbReference type="EMBL" id="BGZK01000380">
    <property type="protein sequence ID" value="GBP40355.1"/>
    <property type="molecule type" value="Genomic_DNA"/>
</dbReference>
<comment type="caution">
    <text evidence="2">The sequence shown here is derived from an EMBL/GenBank/DDBJ whole genome shotgun (WGS) entry which is preliminary data.</text>
</comment>
<dbReference type="Proteomes" id="UP000299102">
    <property type="component" value="Unassembled WGS sequence"/>
</dbReference>
<evidence type="ECO:0000256" key="1">
    <source>
        <dbReference type="SAM" id="MobiDB-lite"/>
    </source>
</evidence>
<evidence type="ECO:0000313" key="2">
    <source>
        <dbReference type="EMBL" id="GBP40355.1"/>
    </source>
</evidence>
<organism evidence="2 3">
    <name type="scientific">Eumeta variegata</name>
    <name type="common">Bagworm moth</name>
    <name type="synonym">Eumeta japonica</name>
    <dbReference type="NCBI Taxonomy" id="151549"/>
    <lineage>
        <taxon>Eukaryota</taxon>
        <taxon>Metazoa</taxon>
        <taxon>Ecdysozoa</taxon>
        <taxon>Arthropoda</taxon>
        <taxon>Hexapoda</taxon>
        <taxon>Insecta</taxon>
        <taxon>Pterygota</taxon>
        <taxon>Neoptera</taxon>
        <taxon>Endopterygota</taxon>
        <taxon>Lepidoptera</taxon>
        <taxon>Glossata</taxon>
        <taxon>Ditrysia</taxon>
        <taxon>Tineoidea</taxon>
        <taxon>Psychidae</taxon>
        <taxon>Oiketicinae</taxon>
        <taxon>Eumeta</taxon>
    </lineage>
</organism>
<dbReference type="AlphaFoldDB" id="A0A4C1VRB3"/>
<protein>
    <submittedName>
        <fullName evidence="2">Uncharacterized protein</fullName>
    </submittedName>
</protein>
<name>A0A4C1VRB3_EUMVA</name>